<evidence type="ECO:0000313" key="7">
    <source>
        <dbReference type="EMBL" id="KAG5680050.1"/>
    </source>
</evidence>
<protein>
    <recommendedName>
        <fullName evidence="6">RNA exonuclease 1 homolog-like domain-containing protein</fullName>
    </recommendedName>
</protein>
<evidence type="ECO:0000259" key="6">
    <source>
        <dbReference type="Pfam" id="PF15870"/>
    </source>
</evidence>
<comment type="similarity">
    <text evidence="2">Belongs to the REXO1/REXO3 family.</text>
</comment>
<dbReference type="PANTHER" id="PTHR12801">
    <property type="entry name" value="RNA EXONUCLEASE REXO1 / RECO3 FAMILY MEMBER-RELATED"/>
    <property type="match status" value="1"/>
</dbReference>
<name>A0A9J6CDB9_POLVA</name>
<dbReference type="AlphaFoldDB" id="A0A9J6CDB9"/>
<reference evidence="7" key="1">
    <citation type="submission" date="2021-03" db="EMBL/GenBank/DDBJ databases">
        <title>Chromosome level genome of the anhydrobiotic midge Polypedilum vanderplanki.</title>
        <authorList>
            <person name="Yoshida Y."/>
            <person name="Kikawada T."/>
            <person name="Gusev O."/>
        </authorList>
    </citation>
    <scope>NUCLEOTIDE SEQUENCE</scope>
    <source>
        <strain evidence="7">NIAS01</strain>
        <tissue evidence="7">Whole body or cell culture</tissue>
    </source>
</reference>
<dbReference type="Proteomes" id="UP001107558">
    <property type="component" value="Chromosome 1"/>
</dbReference>
<dbReference type="GO" id="GO:0003676">
    <property type="term" value="F:nucleic acid binding"/>
    <property type="evidence" value="ECO:0007669"/>
    <property type="project" value="InterPro"/>
</dbReference>
<keyword evidence="3" id="KW-0540">Nuclease</keyword>
<dbReference type="InterPro" id="IPR047021">
    <property type="entry name" value="REXO1/3/4-like"/>
</dbReference>
<dbReference type="InterPro" id="IPR036397">
    <property type="entry name" value="RNaseH_sf"/>
</dbReference>
<feature type="domain" description="RNA exonuclease 1 homolog-like" evidence="6">
    <location>
        <begin position="106"/>
        <end position="180"/>
    </location>
</feature>
<sequence>MSFSEEFSLKNEVSSETIKSIAEEDYNKKNEDVFEVYLSEYYDEKDQPLVRSILKEMGYEFLCFLFEKEKIDLENFQNLNTNFIMTLLNQYPIGFIVKFNQAIHFSLLLAGAAGSKVSWSMNNKQKVANSDSSLLTIDNCSSSQAYDLVADCLLTEQQLRENGFPRQTEIKGRAQFFTPKKAKPQNGRDDDYYCARCNKVFNVEIYDEVQRDLCNYHPKRSGYRRGHADNYYYCCQSIAESTGCCYADYHVFDYIDYNNLVGYVKTIDKDENYVCTKKDIFALDCEMCYTVCGFELTRLTIVDYDEKVVYDKFVRPQNRMR</sequence>
<accession>A0A9J6CDB9</accession>
<dbReference type="EMBL" id="JADBJN010000001">
    <property type="protein sequence ID" value="KAG5680050.1"/>
    <property type="molecule type" value="Genomic_DNA"/>
</dbReference>
<evidence type="ECO:0000256" key="1">
    <source>
        <dbReference type="ARBA" id="ARBA00004123"/>
    </source>
</evidence>
<dbReference type="InterPro" id="IPR031736">
    <property type="entry name" value="REXO1-like_dom"/>
</dbReference>
<comment type="subcellular location">
    <subcellularLocation>
        <location evidence="1">Nucleus</location>
    </subcellularLocation>
</comment>
<evidence type="ECO:0000256" key="4">
    <source>
        <dbReference type="ARBA" id="ARBA00022801"/>
    </source>
</evidence>
<keyword evidence="8" id="KW-1185">Reference proteome</keyword>
<dbReference type="GO" id="GO:0004527">
    <property type="term" value="F:exonuclease activity"/>
    <property type="evidence" value="ECO:0007669"/>
    <property type="project" value="InterPro"/>
</dbReference>
<proteinExistence type="inferred from homology"/>
<evidence type="ECO:0000256" key="2">
    <source>
        <dbReference type="ARBA" id="ARBA00006357"/>
    </source>
</evidence>
<evidence type="ECO:0000256" key="3">
    <source>
        <dbReference type="ARBA" id="ARBA00022722"/>
    </source>
</evidence>
<gene>
    <name evidence="7" type="ORF">PVAND_009581</name>
</gene>
<dbReference type="Pfam" id="PF15870">
    <property type="entry name" value="EloA-BP1"/>
    <property type="match status" value="1"/>
</dbReference>
<keyword evidence="5" id="KW-0539">Nucleus</keyword>
<evidence type="ECO:0000256" key="5">
    <source>
        <dbReference type="ARBA" id="ARBA00023242"/>
    </source>
</evidence>
<evidence type="ECO:0000313" key="8">
    <source>
        <dbReference type="Proteomes" id="UP001107558"/>
    </source>
</evidence>
<dbReference type="GO" id="GO:0005634">
    <property type="term" value="C:nucleus"/>
    <property type="evidence" value="ECO:0007669"/>
    <property type="project" value="UniProtKB-SubCell"/>
</dbReference>
<organism evidence="7 8">
    <name type="scientific">Polypedilum vanderplanki</name>
    <name type="common">Sleeping chironomid midge</name>
    <dbReference type="NCBI Taxonomy" id="319348"/>
    <lineage>
        <taxon>Eukaryota</taxon>
        <taxon>Metazoa</taxon>
        <taxon>Ecdysozoa</taxon>
        <taxon>Arthropoda</taxon>
        <taxon>Hexapoda</taxon>
        <taxon>Insecta</taxon>
        <taxon>Pterygota</taxon>
        <taxon>Neoptera</taxon>
        <taxon>Endopterygota</taxon>
        <taxon>Diptera</taxon>
        <taxon>Nematocera</taxon>
        <taxon>Chironomoidea</taxon>
        <taxon>Chironomidae</taxon>
        <taxon>Chironominae</taxon>
        <taxon>Polypedilum</taxon>
        <taxon>Polypedilum</taxon>
    </lineage>
</organism>
<keyword evidence="4" id="KW-0378">Hydrolase</keyword>
<dbReference type="Gene3D" id="3.30.420.10">
    <property type="entry name" value="Ribonuclease H-like superfamily/Ribonuclease H"/>
    <property type="match status" value="1"/>
</dbReference>
<dbReference type="PANTHER" id="PTHR12801:SF115">
    <property type="entry name" value="FI18136P1-RELATED"/>
    <property type="match status" value="1"/>
</dbReference>
<dbReference type="OrthoDB" id="206335at2759"/>
<comment type="caution">
    <text evidence="7">The sequence shown here is derived from an EMBL/GenBank/DDBJ whole genome shotgun (WGS) entry which is preliminary data.</text>
</comment>